<reference evidence="1 2" key="1">
    <citation type="submission" date="2018-07" db="EMBL/GenBank/DDBJ databases">
        <title>Dyadobacter roseus sp. nov., isolated from rose rhizosphere soil.</title>
        <authorList>
            <person name="Chen L."/>
        </authorList>
    </citation>
    <scope>NUCLEOTIDE SEQUENCE [LARGE SCALE GENOMIC DNA]</scope>
    <source>
        <strain evidence="1 2">RS19</strain>
    </source>
</reference>
<comment type="caution">
    <text evidence="1">The sequence shown here is derived from an EMBL/GenBank/DDBJ whole genome shotgun (WGS) entry which is preliminary data.</text>
</comment>
<protein>
    <submittedName>
        <fullName evidence="1">Uncharacterized protein</fullName>
    </submittedName>
</protein>
<name>A0A3D8YFW7_9BACT</name>
<sequence>MCAPERTIVFFIITSQLPVSKWHEVTGEKTIADYHHFFIMRCNLILCLVRQAIKAFLVMITSHNFTPLVSSLNISISYSLPFKIAISYAIIFL</sequence>
<proteinExistence type="predicted"/>
<accession>A0A3D8YFW7</accession>
<keyword evidence="2" id="KW-1185">Reference proteome</keyword>
<dbReference type="EMBL" id="QNUL01000002">
    <property type="protein sequence ID" value="REA63551.1"/>
    <property type="molecule type" value="Genomic_DNA"/>
</dbReference>
<evidence type="ECO:0000313" key="2">
    <source>
        <dbReference type="Proteomes" id="UP000256373"/>
    </source>
</evidence>
<evidence type="ECO:0000313" key="1">
    <source>
        <dbReference type="EMBL" id="REA63551.1"/>
    </source>
</evidence>
<organism evidence="1 2">
    <name type="scientific">Dyadobacter luteus</name>
    <dbReference type="NCBI Taxonomy" id="2259619"/>
    <lineage>
        <taxon>Bacteria</taxon>
        <taxon>Pseudomonadati</taxon>
        <taxon>Bacteroidota</taxon>
        <taxon>Cytophagia</taxon>
        <taxon>Cytophagales</taxon>
        <taxon>Spirosomataceae</taxon>
        <taxon>Dyadobacter</taxon>
    </lineage>
</organism>
<dbReference type="AlphaFoldDB" id="A0A3D8YFW7"/>
<dbReference type="Proteomes" id="UP000256373">
    <property type="component" value="Unassembled WGS sequence"/>
</dbReference>
<gene>
    <name evidence="1" type="ORF">DSL64_03665</name>
</gene>